<evidence type="ECO:0000313" key="2">
    <source>
        <dbReference type="EMBL" id="ODS02772.1"/>
    </source>
</evidence>
<feature type="region of interest" description="Disordered" evidence="1">
    <location>
        <begin position="92"/>
        <end position="111"/>
    </location>
</feature>
<reference evidence="2 3" key="1">
    <citation type="journal article" date="2016" name="Environ. Microbiol.">
        <title>New Methyloceanibacter diversity from North Sea sediments includes methanotroph containing solely the soluble methane monooxygenase.</title>
        <authorList>
            <person name="Vekeman B."/>
            <person name="Kerckhof F.M."/>
            <person name="Cremers G."/>
            <person name="de Vos P."/>
            <person name="Vandamme P."/>
            <person name="Boon N."/>
            <person name="Op den Camp H.J."/>
            <person name="Heylen K."/>
        </authorList>
    </citation>
    <scope>NUCLEOTIDE SEQUENCE [LARGE SCALE GENOMIC DNA]</scope>
    <source>
        <strain evidence="2 3">R-67177</strain>
    </source>
</reference>
<gene>
    <name evidence="2" type="ORF">AUC71_13490</name>
</gene>
<proteinExistence type="predicted"/>
<evidence type="ECO:0000313" key="3">
    <source>
        <dbReference type="Proteomes" id="UP000095042"/>
    </source>
</evidence>
<organism evidence="2 3">
    <name type="scientific">Methyloceanibacter marginalis</name>
    <dbReference type="NCBI Taxonomy" id="1774971"/>
    <lineage>
        <taxon>Bacteria</taxon>
        <taxon>Pseudomonadati</taxon>
        <taxon>Pseudomonadota</taxon>
        <taxon>Alphaproteobacteria</taxon>
        <taxon>Hyphomicrobiales</taxon>
        <taxon>Hyphomicrobiaceae</taxon>
        <taxon>Methyloceanibacter</taxon>
    </lineage>
</organism>
<dbReference type="AlphaFoldDB" id="A0A1E3WB74"/>
<protein>
    <submittedName>
        <fullName evidence="2">Uncharacterized protein</fullName>
    </submittedName>
</protein>
<dbReference type="EMBL" id="LPWD01000234">
    <property type="protein sequence ID" value="ODS02772.1"/>
    <property type="molecule type" value="Genomic_DNA"/>
</dbReference>
<keyword evidence="3" id="KW-1185">Reference proteome</keyword>
<comment type="caution">
    <text evidence="2">The sequence shown here is derived from an EMBL/GenBank/DDBJ whole genome shotgun (WGS) entry which is preliminary data.</text>
</comment>
<dbReference type="Proteomes" id="UP000095042">
    <property type="component" value="Unassembled WGS sequence"/>
</dbReference>
<sequence>MSGVVGVAAILFYLWLLIWAGPAKAMTGVIAAPPSPDGQVQQAKIYQRDRTPIYPYVAKGPGPRGWSSYFGFVPYTKGEIENQAIQRNFYPMDSWPHDPNAPVPQPYGLGE</sequence>
<accession>A0A1E3WB74</accession>
<evidence type="ECO:0000256" key="1">
    <source>
        <dbReference type="SAM" id="MobiDB-lite"/>
    </source>
</evidence>
<name>A0A1E3WB74_9HYPH</name>